<proteinExistence type="predicted"/>
<evidence type="ECO:0000313" key="2">
    <source>
        <dbReference type="WBParaSite" id="Hba_04757"/>
    </source>
</evidence>
<keyword evidence="1" id="KW-1185">Reference proteome</keyword>
<sequence length="97" mass="11487">MIIETTELATAYKGLSSVIIEARSYVETLNHLLKIRKVFGNMLKKAEGYKASVSEIIKLIPQNMRKFKIVWKRHYISTHIQKALMKQLKELWLWKLR</sequence>
<accession>A0A1I7WIG2</accession>
<dbReference type="AlphaFoldDB" id="A0A1I7WIG2"/>
<reference evidence="2" key="1">
    <citation type="submission" date="2016-11" db="UniProtKB">
        <authorList>
            <consortium name="WormBaseParasite"/>
        </authorList>
    </citation>
    <scope>IDENTIFICATION</scope>
</reference>
<evidence type="ECO:0000313" key="1">
    <source>
        <dbReference type="Proteomes" id="UP000095283"/>
    </source>
</evidence>
<protein>
    <submittedName>
        <fullName evidence="2">DHC_N1 domain-containing protein</fullName>
    </submittedName>
</protein>
<name>A0A1I7WIG2_HETBA</name>
<dbReference type="WBParaSite" id="Hba_04757">
    <property type="protein sequence ID" value="Hba_04757"/>
    <property type="gene ID" value="Hba_04757"/>
</dbReference>
<dbReference type="Proteomes" id="UP000095283">
    <property type="component" value="Unplaced"/>
</dbReference>
<organism evidence="1 2">
    <name type="scientific">Heterorhabditis bacteriophora</name>
    <name type="common">Entomopathogenic nematode worm</name>
    <dbReference type="NCBI Taxonomy" id="37862"/>
    <lineage>
        <taxon>Eukaryota</taxon>
        <taxon>Metazoa</taxon>
        <taxon>Ecdysozoa</taxon>
        <taxon>Nematoda</taxon>
        <taxon>Chromadorea</taxon>
        <taxon>Rhabditida</taxon>
        <taxon>Rhabditina</taxon>
        <taxon>Rhabditomorpha</taxon>
        <taxon>Strongyloidea</taxon>
        <taxon>Heterorhabditidae</taxon>
        <taxon>Heterorhabditis</taxon>
    </lineage>
</organism>